<name>A0A552UZC9_9FLAO</name>
<dbReference type="EMBL" id="VJVZ01000008">
    <property type="protein sequence ID" value="TRW23576.1"/>
    <property type="molecule type" value="Genomic_DNA"/>
</dbReference>
<reference evidence="1 2" key="1">
    <citation type="submission" date="2019-07" db="EMBL/GenBank/DDBJ databases">
        <title>Flavobacterium sp. nov., isolated from glacier ice.</title>
        <authorList>
            <person name="Liu Q."/>
            <person name="Xin Y.-H."/>
        </authorList>
    </citation>
    <scope>NUCLEOTIDE SEQUENCE [LARGE SCALE GENOMIC DNA]</scope>
    <source>
        <strain evidence="1 2">ZT4R6</strain>
    </source>
</reference>
<keyword evidence="2" id="KW-1185">Reference proteome</keyword>
<evidence type="ECO:0000313" key="2">
    <source>
        <dbReference type="Proteomes" id="UP000320643"/>
    </source>
</evidence>
<gene>
    <name evidence="1" type="ORF">FMM05_13015</name>
</gene>
<evidence type="ECO:0000313" key="1">
    <source>
        <dbReference type="EMBL" id="TRW23576.1"/>
    </source>
</evidence>
<protein>
    <recommendedName>
        <fullName evidence="3">Lipoprotein</fullName>
    </recommendedName>
</protein>
<organism evidence="1 2">
    <name type="scientific">Flavobacterium zepuense</name>
    <dbReference type="NCBI Taxonomy" id="2593302"/>
    <lineage>
        <taxon>Bacteria</taxon>
        <taxon>Pseudomonadati</taxon>
        <taxon>Bacteroidota</taxon>
        <taxon>Flavobacteriia</taxon>
        <taxon>Flavobacteriales</taxon>
        <taxon>Flavobacteriaceae</taxon>
        <taxon>Flavobacterium</taxon>
    </lineage>
</organism>
<proteinExistence type="predicted"/>
<dbReference type="Proteomes" id="UP000320643">
    <property type="component" value="Unassembled WGS sequence"/>
</dbReference>
<dbReference type="PROSITE" id="PS51257">
    <property type="entry name" value="PROKAR_LIPOPROTEIN"/>
    <property type="match status" value="1"/>
</dbReference>
<dbReference type="RefSeq" id="WP_143373833.1">
    <property type="nucleotide sequence ID" value="NZ_VJVZ01000008.1"/>
</dbReference>
<comment type="caution">
    <text evidence="1">The sequence shown here is derived from an EMBL/GenBank/DDBJ whole genome shotgun (WGS) entry which is preliminary data.</text>
</comment>
<sequence length="214" mass="23947">MKTNKLMLFAACTAVLVSCNKNEKTTDAPADPAAAKEAAAKDSIQKAEKAELELFKKDSIDASQIKGYTVKKISGKQKYSGEKTSVKYVSLAQQIEIIKKTSEKEMWAKEKLDGMIAEYKKFAVGGIVDLEIERSTIESANNKMFTVIIKDSNDNEVYREELESDVPNVPSGSDNWWNSGSAFIAKRVETPFYIYVVDKMEDAPFKYEVTAIRK</sequence>
<accession>A0A552UZC9</accession>
<dbReference type="AlphaFoldDB" id="A0A552UZC9"/>
<evidence type="ECO:0008006" key="3">
    <source>
        <dbReference type="Google" id="ProtNLM"/>
    </source>
</evidence>